<dbReference type="InterPro" id="IPR001796">
    <property type="entry name" value="DHFR_dom"/>
</dbReference>
<proteinExistence type="inferred from homology"/>
<dbReference type="CDD" id="cd00209">
    <property type="entry name" value="DHFR"/>
    <property type="match status" value="1"/>
</dbReference>
<dbReference type="InterPro" id="IPR024072">
    <property type="entry name" value="DHFR-like_dom_sf"/>
</dbReference>
<keyword evidence="4" id="KW-0554">One-carbon metabolism</keyword>
<comment type="similarity">
    <text evidence="2">Belongs to the dihydrofolate reductase family.</text>
</comment>
<dbReference type="EMBL" id="DVMJ01000022">
    <property type="protein sequence ID" value="HIU13050.1"/>
    <property type="molecule type" value="Genomic_DNA"/>
</dbReference>
<dbReference type="GO" id="GO:0046654">
    <property type="term" value="P:tetrahydrofolate biosynthetic process"/>
    <property type="evidence" value="ECO:0007669"/>
    <property type="project" value="InterPro"/>
</dbReference>
<dbReference type="AlphaFoldDB" id="A0A9D1HM42"/>
<gene>
    <name evidence="8" type="ORF">IAD15_03160</name>
</gene>
<name>A0A9D1HM42_9FIRM</name>
<keyword evidence="5" id="KW-0521">NADP</keyword>
<dbReference type="GO" id="GO:0006730">
    <property type="term" value="P:one-carbon metabolic process"/>
    <property type="evidence" value="ECO:0007669"/>
    <property type="project" value="UniProtKB-KW"/>
</dbReference>
<reference evidence="8" key="2">
    <citation type="journal article" date="2021" name="PeerJ">
        <title>Extensive microbial diversity within the chicken gut microbiome revealed by metagenomics and culture.</title>
        <authorList>
            <person name="Gilroy R."/>
            <person name="Ravi A."/>
            <person name="Getino M."/>
            <person name="Pursley I."/>
            <person name="Horton D.L."/>
            <person name="Alikhan N.F."/>
            <person name="Baker D."/>
            <person name="Gharbi K."/>
            <person name="Hall N."/>
            <person name="Watson M."/>
            <person name="Adriaenssens E.M."/>
            <person name="Foster-Nyarko E."/>
            <person name="Jarju S."/>
            <person name="Secka A."/>
            <person name="Antonio M."/>
            <person name="Oren A."/>
            <person name="Chaudhuri R.R."/>
            <person name="La Ragione R."/>
            <person name="Hildebrand F."/>
            <person name="Pallen M.J."/>
        </authorList>
    </citation>
    <scope>NUCLEOTIDE SEQUENCE</scope>
    <source>
        <strain evidence="8">CHK195-11698</strain>
    </source>
</reference>
<dbReference type="SUPFAM" id="SSF53597">
    <property type="entry name" value="Dihydrofolate reductase-like"/>
    <property type="match status" value="1"/>
</dbReference>
<accession>A0A9D1HM42</accession>
<sequence>MITIIVACDRHNLIGDSQSPSGMPWHHAEDFAHFKKTTLNHTILMGRKTYEAIGRPLPKRQTLVLSSQPLDLPEGARWVSSLEEVLQAYRQSKEELYICGGASIYKQCYPWADQILLSRIPGDHQGDAWLADFSAYFELDHCEPKETFTLEIYRRKPYA</sequence>
<dbReference type="InterPro" id="IPR012259">
    <property type="entry name" value="DHFR"/>
</dbReference>
<dbReference type="Pfam" id="PF00186">
    <property type="entry name" value="DHFR_1"/>
    <property type="match status" value="1"/>
</dbReference>
<keyword evidence="6" id="KW-0560">Oxidoreductase</keyword>
<evidence type="ECO:0000256" key="5">
    <source>
        <dbReference type="ARBA" id="ARBA00022857"/>
    </source>
</evidence>
<dbReference type="PANTHER" id="PTHR48069:SF3">
    <property type="entry name" value="DIHYDROFOLATE REDUCTASE"/>
    <property type="match status" value="1"/>
</dbReference>
<feature type="domain" description="DHFR" evidence="7">
    <location>
        <begin position="1"/>
        <end position="159"/>
    </location>
</feature>
<evidence type="ECO:0000259" key="7">
    <source>
        <dbReference type="PROSITE" id="PS51330"/>
    </source>
</evidence>
<comment type="pathway">
    <text evidence="1">Cofactor biosynthesis; tetrahydrofolate biosynthesis; 5,6,7,8-tetrahydrofolate from 7,8-dihydrofolate: step 1/1.</text>
</comment>
<evidence type="ECO:0000256" key="3">
    <source>
        <dbReference type="ARBA" id="ARBA00012856"/>
    </source>
</evidence>
<dbReference type="Gene3D" id="3.40.430.10">
    <property type="entry name" value="Dihydrofolate Reductase, subunit A"/>
    <property type="match status" value="1"/>
</dbReference>
<dbReference type="GO" id="GO:0046452">
    <property type="term" value="P:dihydrofolate metabolic process"/>
    <property type="evidence" value="ECO:0007669"/>
    <property type="project" value="TreeGrafter"/>
</dbReference>
<evidence type="ECO:0000313" key="8">
    <source>
        <dbReference type="EMBL" id="HIU13050.1"/>
    </source>
</evidence>
<dbReference type="GO" id="GO:0005829">
    <property type="term" value="C:cytosol"/>
    <property type="evidence" value="ECO:0007669"/>
    <property type="project" value="TreeGrafter"/>
</dbReference>
<dbReference type="PRINTS" id="PR00070">
    <property type="entry name" value="DHFR"/>
</dbReference>
<dbReference type="GO" id="GO:0050661">
    <property type="term" value="F:NADP binding"/>
    <property type="evidence" value="ECO:0007669"/>
    <property type="project" value="InterPro"/>
</dbReference>
<evidence type="ECO:0000256" key="6">
    <source>
        <dbReference type="ARBA" id="ARBA00023002"/>
    </source>
</evidence>
<dbReference type="PROSITE" id="PS51330">
    <property type="entry name" value="DHFR_2"/>
    <property type="match status" value="1"/>
</dbReference>
<evidence type="ECO:0000256" key="4">
    <source>
        <dbReference type="ARBA" id="ARBA00022563"/>
    </source>
</evidence>
<dbReference type="Proteomes" id="UP000824175">
    <property type="component" value="Unassembled WGS sequence"/>
</dbReference>
<comment type="caution">
    <text evidence="8">The sequence shown here is derived from an EMBL/GenBank/DDBJ whole genome shotgun (WGS) entry which is preliminary data.</text>
</comment>
<protein>
    <recommendedName>
        <fullName evidence="3">dihydrofolate reductase</fullName>
        <ecNumber evidence="3">1.5.1.3</ecNumber>
    </recommendedName>
</protein>
<dbReference type="GO" id="GO:0046655">
    <property type="term" value="P:folic acid metabolic process"/>
    <property type="evidence" value="ECO:0007669"/>
    <property type="project" value="TreeGrafter"/>
</dbReference>
<organism evidence="8 9">
    <name type="scientific">Candidatus Fimiplasma intestinipullorum</name>
    <dbReference type="NCBI Taxonomy" id="2840825"/>
    <lineage>
        <taxon>Bacteria</taxon>
        <taxon>Bacillati</taxon>
        <taxon>Bacillota</taxon>
        <taxon>Clostridia</taxon>
        <taxon>Eubacteriales</taxon>
        <taxon>Candidatus Fimiplasma</taxon>
    </lineage>
</organism>
<evidence type="ECO:0000256" key="1">
    <source>
        <dbReference type="ARBA" id="ARBA00004903"/>
    </source>
</evidence>
<dbReference type="GO" id="GO:0004146">
    <property type="term" value="F:dihydrofolate reductase activity"/>
    <property type="evidence" value="ECO:0007669"/>
    <property type="project" value="UniProtKB-EC"/>
</dbReference>
<evidence type="ECO:0000256" key="2">
    <source>
        <dbReference type="ARBA" id="ARBA00009539"/>
    </source>
</evidence>
<evidence type="ECO:0000313" key="9">
    <source>
        <dbReference type="Proteomes" id="UP000824175"/>
    </source>
</evidence>
<dbReference type="EC" id="1.5.1.3" evidence="3"/>
<dbReference type="PANTHER" id="PTHR48069">
    <property type="entry name" value="DIHYDROFOLATE REDUCTASE"/>
    <property type="match status" value="1"/>
</dbReference>
<reference evidence="8" key="1">
    <citation type="submission" date="2020-10" db="EMBL/GenBank/DDBJ databases">
        <authorList>
            <person name="Gilroy R."/>
        </authorList>
    </citation>
    <scope>NUCLEOTIDE SEQUENCE</scope>
    <source>
        <strain evidence="8">CHK195-11698</strain>
    </source>
</reference>